<dbReference type="RefSeq" id="WP_205680705.1">
    <property type="nucleotide sequence ID" value="NZ_CP070968.1"/>
</dbReference>
<dbReference type="GO" id="GO:0016787">
    <property type="term" value="F:hydrolase activity"/>
    <property type="evidence" value="ECO:0007669"/>
    <property type="project" value="UniProtKB-KW"/>
</dbReference>
<dbReference type="InterPro" id="IPR001375">
    <property type="entry name" value="Peptidase_S9_cat"/>
</dbReference>
<accession>A0ABX7LIY8</accession>
<reference evidence="3 4" key="1">
    <citation type="submission" date="2021-02" db="EMBL/GenBank/DDBJ databases">
        <title>Brevundimonas sp. CS1 genome sequence.</title>
        <authorList>
            <person name="Lee K."/>
            <person name="Choi Y.-J."/>
            <person name="Son H.-R."/>
        </authorList>
    </citation>
    <scope>NUCLEOTIDE SEQUENCE [LARGE SCALE GENOMIC DNA]</scope>
    <source>
        <strain evidence="3 4">CS1</strain>
    </source>
</reference>
<dbReference type="SUPFAM" id="SSF53474">
    <property type="entry name" value="alpha/beta-Hydrolases"/>
    <property type="match status" value="1"/>
</dbReference>
<dbReference type="Pfam" id="PF00326">
    <property type="entry name" value="Peptidase_S9"/>
    <property type="match status" value="1"/>
</dbReference>
<dbReference type="Gene3D" id="3.40.50.1820">
    <property type="entry name" value="alpha/beta hydrolase"/>
    <property type="match status" value="1"/>
</dbReference>
<dbReference type="SUPFAM" id="SSF82171">
    <property type="entry name" value="DPP6 N-terminal domain-like"/>
    <property type="match status" value="1"/>
</dbReference>
<proteinExistence type="predicted"/>
<organism evidence="3 4">
    <name type="scientific">Brevundimonas fontaquae</name>
    <dbReference type="NCBI Taxonomy" id="2813778"/>
    <lineage>
        <taxon>Bacteria</taxon>
        <taxon>Pseudomonadati</taxon>
        <taxon>Pseudomonadota</taxon>
        <taxon>Alphaproteobacteria</taxon>
        <taxon>Caulobacterales</taxon>
        <taxon>Caulobacteraceae</taxon>
        <taxon>Brevundimonas</taxon>
    </lineage>
</organism>
<gene>
    <name evidence="3" type="ORF">JX001_08230</name>
</gene>
<keyword evidence="4" id="KW-1185">Reference proteome</keyword>
<evidence type="ECO:0000256" key="1">
    <source>
        <dbReference type="ARBA" id="ARBA00022801"/>
    </source>
</evidence>
<evidence type="ECO:0000313" key="4">
    <source>
        <dbReference type="Proteomes" id="UP000662957"/>
    </source>
</evidence>
<evidence type="ECO:0000313" key="3">
    <source>
        <dbReference type="EMBL" id="QSF52834.1"/>
    </source>
</evidence>
<sequence length="824" mass="88546">MVEQVWRRAVPKKVFGDPVPLTFTKSLPRSSSNLLSSKSTCPLALLWIGVEPLEQHRRRGLETFGRIEIDPSGSVAVFEERRARGDLPRYDLQPEGAVRYARIYQFDVEAPSEIRPLLPMEDDAGYTMGPFSTDGSRLVVFRLQGLMFRLGIVDLRAGTVAWSDLSPESGAWGRSVQWISNTELLVLGMPDGILPPRLSMQNATQTRLPGLWAQAARGEPAFVSVGQGASAEIRETRTLWRVNADTGEAVVLSQGEFLDFEASPDGSQVAVLIDGPLAPPPGLDMATELRRARSLRLVGTRTGLSVDPSETVDVSTSLLGWSADSSALLVMDIGAASARLLSVTPAGEVRDRTPAGVTPDTTVDVFASPTAHATWLGDAAVVRGIRNGRLGWWAQRGTDVAAVNGVSEGGRVIAQGQEAALLEDRGRILRLRPDLSSEDLGPTGNLSRPLGIFGHRRATDPMGADQAEVTGEGGRLCRVFADAQPSPSPCVDASPGASVSWDRRISVGIGTVGRTPNRLEVRSELGSEIVRRLNPELDTVYVPQARLITGPNGARGWLYLPETATSQPPPVIVIPYPGKTYPTAPRSMDPEAVQMTLNGGLLAAAGYAVIYPDLPANAEPSAGLADRILAVVDAAAADGSIDADRIGLWGHSFGGWSVVMSAAQSERFKAVVAVNGAYNLPLSLGAMSPHQRMQGENTIDAISGARWLETGQAGMLQSFWSDPDRYRRGSPFEAANRITAPVLLIHGEMDFLGVHAEQMYAALVRLQRPAALTYLFGEDHSIHNPGNARVYYMQLTAWFDRYLKSETPRSEPAIAAAMPPSTPG</sequence>
<name>A0ABX7LIY8_9CAUL</name>
<dbReference type="PANTHER" id="PTHR42776:SF27">
    <property type="entry name" value="DIPEPTIDYL PEPTIDASE FAMILY MEMBER 6"/>
    <property type="match status" value="1"/>
</dbReference>
<dbReference type="InterPro" id="IPR029058">
    <property type="entry name" value="AB_hydrolase_fold"/>
</dbReference>
<feature type="domain" description="Peptidase S9 prolyl oligopeptidase catalytic" evidence="2">
    <location>
        <begin position="628"/>
        <end position="805"/>
    </location>
</feature>
<protein>
    <submittedName>
        <fullName evidence="3">Alpha/beta fold hydrolase</fullName>
    </submittedName>
</protein>
<dbReference type="EMBL" id="CP070968">
    <property type="protein sequence ID" value="QSF52834.1"/>
    <property type="molecule type" value="Genomic_DNA"/>
</dbReference>
<keyword evidence="1 3" id="KW-0378">Hydrolase</keyword>
<dbReference type="PANTHER" id="PTHR42776">
    <property type="entry name" value="SERINE PEPTIDASE S9 FAMILY MEMBER"/>
    <property type="match status" value="1"/>
</dbReference>
<evidence type="ECO:0000259" key="2">
    <source>
        <dbReference type="Pfam" id="PF00326"/>
    </source>
</evidence>
<dbReference type="Proteomes" id="UP000662957">
    <property type="component" value="Chromosome"/>
</dbReference>